<organism evidence="3 4">
    <name type="scientific">Bradyrhizobium betae</name>
    <dbReference type="NCBI Taxonomy" id="244734"/>
    <lineage>
        <taxon>Bacteria</taxon>
        <taxon>Pseudomonadati</taxon>
        <taxon>Pseudomonadota</taxon>
        <taxon>Alphaproteobacteria</taxon>
        <taxon>Hyphomicrobiales</taxon>
        <taxon>Nitrobacteraceae</taxon>
        <taxon>Bradyrhizobium</taxon>
    </lineage>
</organism>
<evidence type="ECO:0000259" key="2">
    <source>
        <dbReference type="PROSITE" id="PS50994"/>
    </source>
</evidence>
<dbReference type="PROSITE" id="PS50994">
    <property type="entry name" value="INTEGRASE"/>
    <property type="match status" value="1"/>
</dbReference>
<dbReference type="KEGG" id="bbet:F8237_33240"/>
<dbReference type="OrthoDB" id="5287589at2"/>
<dbReference type="SUPFAM" id="SSF53098">
    <property type="entry name" value="Ribonuclease H-like"/>
    <property type="match status" value="1"/>
</dbReference>
<dbReference type="GO" id="GO:0015074">
    <property type="term" value="P:DNA integration"/>
    <property type="evidence" value="ECO:0007669"/>
    <property type="project" value="InterPro"/>
</dbReference>
<dbReference type="Gene3D" id="3.30.420.10">
    <property type="entry name" value="Ribonuclease H-like superfamily/Ribonuclease H"/>
    <property type="match status" value="1"/>
</dbReference>
<evidence type="ECO:0000256" key="1">
    <source>
        <dbReference type="SAM" id="MobiDB-lite"/>
    </source>
</evidence>
<dbReference type="InterPro" id="IPR012337">
    <property type="entry name" value="RNaseH-like_sf"/>
</dbReference>
<dbReference type="InterPro" id="IPR001584">
    <property type="entry name" value="Integrase_cat-core"/>
</dbReference>
<dbReference type="InterPro" id="IPR036397">
    <property type="entry name" value="RNaseH_sf"/>
</dbReference>
<dbReference type="RefSeq" id="WP_028136466.1">
    <property type="nucleotide sequence ID" value="NZ_CP044543.1"/>
</dbReference>
<dbReference type="GO" id="GO:0003676">
    <property type="term" value="F:nucleic acid binding"/>
    <property type="evidence" value="ECO:0007669"/>
    <property type="project" value="InterPro"/>
</dbReference>
<dbReference type="AlphaFoldDB" id="A0A5P6PEX4"/>
<name>A0A5P6PEX4_9BRAD</name>
<evidence type="ECO:0000313" key="4">
    <source>
        <dbReference type="Proteomes" id="UP000325641"/>
    </source>
</evidence>
<accession>A0A5P6PEX4</accession>
<dbReference type="EMBL" id="CP044543">
    <property type="protein sequence ID" value="QFI76840.1"/>
    <property type="molecule type" value="Genomic_DNA"/>
</dbReference>
<feature type="region of interest" description="Disordered" evidence="1">
    <location>
        <begin position="742"/>
        <end position="777"/>
    </location>
</feature>
<feature type="domain" description="Integrase catalytic" evidence="2">
    <location>
        <begin position="323"/>
        <end position="539"/>
    </location>
</feature>
<sequence>MLKILDAREAAALSTPVDEEPRPTIDYLLFDNLTPNQTVLIDSKPHQFFKKMEGEGPHLLINHHTGETARLTTTRLIELFQEGRYYNPLRKPPLVDEKKSIDETRALIGKVYHTLNAKPRGRAAGIWRYVGAFINEMLIAPPGKPFYQNHANAEAIIERVDGTIDLENRKRPQGKQIKKPKKTTRTVLRWVAAELVHGMQEATFVHKNAIKSREQKLPKEVFSIISATIRYLVEISAEFGPTKIQMFANQRIDGRNAEIRIRNEEIKTLIENGELSERQLLDELPTVGLTTVQVQYRRFDAWIRLAKEQGVQAADLQFGGQGSFERPKRILDVVEYDHHQFDFAGILGETPFGRVWSKAGIDRFWICLGLDTYSGYPVGFFPSFEPGGLYPALAAIDHGIKVKTYVDKRFPQIRGSLLSYGKPRKIRYDNGKEFVSEQMALALARVRIGFEMAVPHQPDTKPYVERFFGTLESDFVSWLKGSTGSSPQKRGARKPLLDACITIDDFIMLFHLWLIEVYARRKQEGMDWDTPEERWLRGASSDSSRPQPLTADEAKKWDLIPSLELKLTAGKDGILWNNLVYQSPQIQAMRARSGSMGKRKRTNTPVTVRIPLANVGRCVVIDHTSRFPGNEHLPEEFVVMSTDEEAHGLTKFQWEALSKLRLAKKHAPTEHPSHRVGFNHLLEEALKAMGAVPTGERPPAKAVLSNGYYPRIAGVLGRGAEEHALAVTDELIERTGIFRPASATEEVVPPPPVHAARAEETSAKDTSAPRKKLRFGVDAPIIRSQ</sequence>
<reference evidence="4" key="1">
    <citation type="submission" date="2019-10" db="EMBL/GenBank/DDBJ databases">
        <title>Complete Genome Sequence of Bradyrhizobium betae type strain PL7HG1T.</title>
        <authorList>
            <person name="Bromfield E.S.P."/>
            <person name="Cloutier S."/>
        </authorList>
    </citation>
    <scope>NUCLEOTIDE SEQUENCE [LARGE SCALE GENOMIC DNA]</scope>
    <source>
        <strain evidence="4">PL7HG1</strain>
    </source>
</reference>
<evidence type="ECO:0000313" key="3">
    <source>
        <dbReference type="EMBL" id="QFI76840.1"/>
    </source>
</evidence>
<dbReference type="Proteomes" id="UP000325641">
    <property type="component" value="Chromosome"/>
</dbReference>
<gene>
    <name evidence="3" type="ORF">F8237_33240</name>
</gene>
<proteinExistence type="predicted"/>
<protein>
    <submittedName>
        <fullName evidence="3">Transposase family protein</fullName>
    </submittedName>
</protein>